<gene>
    <name evidence="1" type="ORF">VHEMI10748</name>
</gene>
<organism evidence="1 2">
    <name type="scientific">[Torrubiella] hemipterigena</name>
    <dbReference type="NCBI Taxonomy" id="1531966"/>
    <lineage>
        <taxon>Eukaryota</taxon>
        <taxon>Fungi</taxon>
        <taxon>Dikarya</taxon>
        <taxon>Ascomycota</taxon>
        <taxon>Pezizomycotina</taxon>
        <taxon>Sordariomycetes</taxon>
        <taxon>Hypocreomycetidae</taxon>
        <taxon>Hypocreales</taxon>
        <taxon>Clavicipitaceae</taxon>
        <taxon>Clavicipitaceae incertae sedis</taxon>
        <taxon>'Torrubiella' clade</taxon>
    </lineage>
</organism>
<protein>
    <submittedName>
        <fullName evidence="1">Uncharacterized protein</fullName>
    </submittedName>
</protein>
<dbReference type="EMBL" id="CDHN01000010">
    <property type="protein sequence ID" value="CEJ95257.1"/>
    <property type="molecule type" value="Genomic_DNA"/>
</dbReference>
<dbReference type="HOGENOM" id="CLU_000680_26_2_1"/>
<accession>A0A0A1TTP2</accession>
<proteinExistence type="predicted"/>
<keyword evidence="2" id="KW-1185">Reference proteome</keyword>
<dbReference type="AlphaFoldDB" id="A0A0A1TTP2"/>
<evidence type="ECO:0000313" key="1">
    <source>
        <dbReference type="EMBL" id="CEJ95257.1"/>
    </source>
</evidence>
<reference evidence="1 2" key="1">
    <citation type="journal article" date="2015" name="Genome Announc.">
        <title>Draft Genome Sequence and Gene Annotation of the Entomopathogenic Fungus Verticillium hemipterigenum.</title>
        <authorList>
            <person name="Horn F."/>
            <person name="Habel A."/>
            <person name="Scharf D.H."/>
            <person name="Dworschak J."/>
            <person name="Brakhage A.A."/>
            <person name="Guthke R."/>
            <person name="Hertweck C."/>
            <person name="Linde J."/>
        </authorList>
    </citation>
    <scope>NUCLEOTIDE SEQUENCE [LARGE SCALE GENOMIC DNA]</scope>
</reference>
<name>A0A0A1TTP2_9HYPO</name>
<sequence>MMAPSISQTHRAVRQLPRQYFLDWWNSIEKATYRRQTPNIKADLSKLPELEVPRKQLRFLLAARTNHGDFATYHERFHHHNTILECPCGREKTPTYIFYCRKIPPALRARLTPEPEKAIARYLSEQYEVFLRIAEVYFNRICRAY</sequence>
<evidence type="ECO:0000313" key="2">
    <source>
        <dbReference type="Proteomes" id="UP000039046"/>
    </source>
</evidence>
<dbReference type="OrthoDB" id="4939572at2759"/>
<dbReference type="Proteomes" id="UP000039046">
    <property type="component" value="Unassembled WGS sequence"/>
</dbReference>